<dbReference type="InterPro" id="IPR009057">
    <property type="entry name" value="Homeodomain-like_sf"/>
</dbReference>
<dbReference type="AlphaFoldDB" id="A0A4R5N724"/>
<evidence type="ECO:0000313" key="3">
    <source>
        <dbReference type="Proteomes" id="UP000295681"/>
    </source>
</evidence>
<dbReference type="InterPro" id="IPR039532">
    <property type="entry name" value="TetR_C_Firmicutes"/>
</dbReference>
<dbReference type="InterPro" id="IPR050624">
    <property type="entry name" value="HTH-type_Tx_Regulator"/>
</dbReference>
<reference evidence="2 3" key="1">
    <citation type="journal article" date="2019" name="Appl. Microbiol. Biotechnol.">
        <title>Uncovering carbohydrate metabolism through a genotype-phenotype association study of 56 lactic acid bacteria genomes.</title>
        <authorList>
            <person name="Buron-Moles G."/>
            <person name="Chailyan A."/>
            <person name="Dolejs I."/>
            <person name="Forster J."/>
            <person name="Miks M.H."/>
        </authorList>
    </citation>
    <scope>NUCLEOTIDE SEQUENCE [LARGE SCALE GENOMIC DNA]</scope>
    <source>
        <strain evidence="2 3">ATCC 700006</strain>
    </source>
</reference>
<dbReference type="STRING" id="907931.GCA_000165675_00709"/>
<dbReference type="RefSeq" id="WP_133264584.1">
    <property type="nucleotide sequence ID" value="NZ_JAGYGP010000001.1"/>
</dbReference>
<name>A0A4R5N724_9LACO</name>
<gene>
    <name evidence="2" type="ORF">C5L23_001407</name>
</gene>
<keyword evidence="3" id="KW-1185">Reference proteome</keyword>
<accession>A0A4R5N724</accession>
<dbReference type="PANTHER" id="PTHR43479:SF11">
    <property type="entry name" value="ACREF_ENVCD OPERON REPRESSOR-RELATED"/>
    <property type="match status" value="1"/>
</dbReference>
<proteinExistence type="predicted"/>
<dbReference type="Gene3D" id="1.10.357.10">
    <property type="entry name" value="Tetracycline Repressor, domain 2"/>
    <property type="match status" value="1"/>
</dbReference>
<organism evidence="2 3">
    <name type="scientific">Leuconostoc fallax</name>
    <dbReference type="NCBI Taxonomy" id="1251"/>
    <lineage>
        <taxon>Bacteria</taxon>
        <taxon>Bacillati</taxon>
        <taxon>Bacillota</taxon>
        <taxon>Bacilli</taxon>
        <taxon>Lactobacillales</taxon>
        <taxon>Lactobacillaceae</taxon>
        <taxon>Leuconostoc</taxon>
    </lineage>
</organism>
<feature type="domain" description="Transcriptional regulator TetR C-terminal Firmicutes type" evidence="1">
    <location>
        <begin position="80"/>
        <end position="166"/>
    </location>
</feature>
<protein>
    <recommendedName>
        <fullName evidence="1">Transcriptional regulator TetR C-terminal Firmicutes type domain-containing protein</fullName>
    </recommendedName>
</protein>
<dbReference type="Proteomes" id="UP000295681">
    <property type="component" value="Unassembled WGS sequence"/>
</dbReference>
<evidence type="ECO:0000313" key="2">
    <source>
        <dbReference type="EMBL" id="TDG67608.1"/>
    </source>
</evidence>
<evidence type="ECO:0000259" key="1">
    <source>
        <dbReference type="Pfam" id="PF14278"/>
    </source>
</evidence>
<dbReference type="EMBL" id="PUFI01000015">
    <property type="protein sequence ID" value="TDG67608.1"/>
    <property type="molecule type" value="Genomic_DNA"/>
</dbReference>
<sequence length="192" mass="22121">MINTDARIIQTMNKIRNTAKALMVTQPDFAMTTFLTQAGVTRGTFYKYYDNKAHLVAEVNHAIVTDLVQYTETKFQLALVIKAISEDAAFYNAALNLNSNPSFYHILMTHIHDQMLIQTQSLEEPIQQHVRYQWEVIHAGFWGIIGKWLQENMTLSQVELLEEFSEVWRVNHGAIQQTGLSLFDFSSIDSYE</sequence>
<comment type="caution">
    <text evidence="2">The sequence shown here is derived from an EMBL/GenBank/DDBJ whole genome shotgun (WGS) entry which is preliminary data.</text>
</comment>
<dbReference type="SUPFAM" id="SSF46689">
    <property type="entry name" value="Homeodomain-like"/>
    <property type="match status" value="1"/>
</dbReference>
<dbReference type="Pfam" id="PF14278">
    <property type="entry name" value="TetR_C_8"/>
    <property type="match status" value="1"/>
</dbReference>
<dbReference type="PANTHER" id="PTHR43479">
    <property type="entry name" value="ACREF/ENVCD OPERON REPRESSOR-RELATED"/>
    <property type="match status" value="1"/>
</dbReference>